<name>T0Y9H5_9ZZZZ</name>
<protein>
    <submittedName>
        <fullName evidence="2">Acetylglutamate/acetylaminoadipate kinase</fullName>
    </submittedName>
</protein>
<feature type="region of interest" description="Disordered" evidence="1">
    <location>
        <begin position="44"/>
        <end position="92"/>
    </location>
</feature>
<dbReference type="GO" id="GO:0016301">
    <property type="term" value="F:kinase activity"/>
    <property type="evidence" value="ECO:0007669"/>
    <property type="project" value="UniProtKB-KW"/>
</dbReference>
<accession>T0Y9H5</accession>
<feature type="compositionally biased region" description="Polar residues" evidence="1">
    <location>
        <begin position="49"/>
        <end position="58"/>
    </location>
</feature>
<reference evidence="2" key="2">
    <citation type="journal article" date="2014" name="ISME J.">
        <title>Microbial stratification in low pH oxic and suboxic macroscopic growths along an acid mine drainage.</title>
        <authorList>
            <person name="Mendez-Garcia C."/>
            <person name="Mesa V."/>
            <person name="Sprenger R.R."/>
            <person name="Richter M."/>
            <person name="Diez M.S."/>
            <person name="Solano J."/>
            <person name="Bargiela R."/>
            <person name="Golyshina O.V."/>
            <person name="Manteca A."/>
            <person name="Ramos J.L."/>
            <person name="Gallego J.R."/>
            <person name="Llorente I."/>
            <person name="Martins Dos Santos V.A."/>
            <person name="Jensen O.N."/>
            <person name="Pelaez A.I."/>
            <person name="Sanchez J."/>
            <person name="Ferrer M."/>
        </authorList>
    </citation>
    <scope>NUCLEOTIDE SEQUENCE</scope>
</reference>
<keyword evidence="2" id="KW-0418">Kinase</keyword>
<comment type="caution">
    <text evidence="2">The sequence shown here is derived from an EMBL/GenBank/DDBJ whole genome shotgun (WGS) entry which is preliminary data.</text>
</comment>
<dbReference type="AlphaFoldDB" id="T0Y9H5"/>
<feature type="non-terminal residue" evidence="2">
    <location>
        <position position="1"/>
    </location>
</feature>
<keyword evidence="2" id="KW-0808">Transferase</keyword>
<sequence length="175" mass="18287">GPGVRAVGLSGVDGGLLLARRKEGARAVVDGRILRVVDDWSGSIERADPSSSGRSSAPGTCPWSDRRPPPRGAARQRRCRPGGGRRRGRARGTDLLLLTNVPGLCRDPADPSSLLRRVARDEVETVLPYAAGRMRKKVVAAQEALRGGVGRVVIGATVGPDPVARALAGEGTVFA</sequence>
<proteinExistence type="predicted"/>
<dbReference type="SUPFAM" id="SSF53633">
    <property type="entry name" value="Carbamate kinase-like"/>
    <property type="match status" value="1"/>
</dbReference>
<gene>
    <name evidence="2" type="ORF">B1B_17966</name>
</gene>
<organism evidence="2">
    <name type="scientific">mine drainage metagenome</name>
    <dbReference type="NCBI Taxonomy" id="410659"/>
    <lineage>
        <taxon>unclassified sequences</taxon>
        <taxon>metagenomes</taxon>
        <taxon>ecological metagenomes</taxon>
    </lineage>
</organism>
<dbReference type="Gene3D" id="3.40.1160.10">
    <property type="entry name" value="Acetylglutamate kinase-like"/>
    <property type="match status" value="1"/>
</dbReference>
<dbReference type="InterPro" id="IPR036393">
    <property type="entry name" value="AceGlu_kinase-like_sf"/>
</dbReference>
<reference evidence="2" key="1">
    <citation type="submission" date="2013-08" db="EMBL/GenBank/DDBJ databases">
        <authorList>
            <person name="Mendez C."/>
            <person name="Richter M."/>
            <person name="Ferrer M."/>
            <person name="Sanchez J."/>
        </authorList>
    </citation>
    <scope>NUCLEOTIDE SEQUENCE</scope>
</reference>
<dbReference type="EMBL" id="AUZY01012014">
    <property type="protein sequence ID" value="EQD31826.1"/>
    <property type="molecule type" value="Genomic_DNA"/>
</dbReference>
<evidence type="ECO:0000313" key="2">
    <source>
        <dbReference type="EMBL" id="EQD31826.1"/>
    </source>
</evidence>
<evidence type="ECO:0000256" key="1">
    <source>
        <dbReference type="SAM" id="MobiDB-lite"/>
    </source>
</evidence>
<feature type="compositionally biased region" description="Basic residues" evidence="1">
    <location>
        <begin position="74"/>
        <end position="90"/>
    </location>
</feature>